<gene>
    <name evidence="1" type="ORF">F0M16_19445</name>
</gene>
<dbReference type="AlphaFoldDB" id="A0A5Q6PE19"/>
<evidence type="ECO:0000313" key="1">
    <source>
        <dbReference type="EMBL" id="KAA1253117.1"/>
    </source>
</evidence>
<organism evidence="1 2">
    <name type="scientific">Vibrio cholerae</name>
    <dbReference type="NCBI Taxonomy" id="666"/>
    <lineage>
        <taxon>Bacteria</taxon>
        <taxon>Pseudomonadati</taxon>
        <taxon>Pseudomonadota</taxon>
        <taxon>Gammaproteobacteria</taxon>
        <taxon>Vibrionales</taxon>
        <taxon>Vibrionaceae</taxon>
        <taxon>Vibrio</taxon>
    </lineage>
</organism>
<proteinExistence type="predicted"/>
<accession>A0A5Q6PE19</accession>
<comment type="caution">
    <text evidence="1">The sequence shown here is derived from an EMBL/GenBank/DDBJ whole genome shotgun (WGS) entry which is preliminary data.</text>
</comment>
<name>A0A5Q6PE19_VIBCL</name>
<sequence length="225" mass="25322">MLCNEIAHNRIYEMALKGETFTPAQSAYLNKITELSNGTFITLCKQVKALNVESKASYDFTMVVRILFKNFVANQLIDNGIHYSDYCVAWNAFADAMPEVEEQHILKSDFVELNASDTDETFFAIAFTKFPNPNFSGSSVSEEEMAELEAYALSIPQDERNQVAISSVKQAFEKLEQQGGFDFSDVLYAVQLPRETASKLQSAVHTYNCSHLACLSDHMTLNAHW</sequence>
<reference evidence="1 2" key="1">
    <citation type="submission" date="2019-09" db="EMBL/GenBank/DDBJ databases">
        <authorList>
            <person name="Kritzky A."/>
            <person name="Schelkanova E.Y."/>
            <person name="Alkhova Z.V."/>
            <person name="Smirnova N.I."/>
        </authorList>
    </citation>
    <scope>NUCLEOTIDE SEQUENCE [LARGE SCALE GENOMIC DNA]</scope>
    <source>
        <strain evidence="1 2">M1526</strain>
    </source>
</reference>
<dbReference type="EMBL" id="VUAA01000028">
    <property type="protein sequence ID" value="KAA1253117.1"/>
    <property type="molecule type" value="Genomic_DNA"/>
</dbReference>
<evidence type="ECO:0000313" key="2">
    <source>
        <dbReference type="Proteomes" id="UP000323225"/>
    </source>
</evidence>
<protein>
    <submittedName>
        <fullName evidence="1">Uncharacterized protein</fullName>
    </submittedName>
</protein>
<dbReference type="Proteomes" id="UP000323225">
    <property type="component" value="Unassembled WGS sequence"/>
</dbReference>